<dbReference type="EMBL" id="GBRH01210894">
    <property type="protein sequence ID" value="JAD87001.1"/>
    <property type="molecule type" value="Transcribed_RNA"/>
</dbReference>
<organism evidence="1">
    <name type="scientific">Arundo donax</name>
    <name type="common">Giant reed</name>
    <name type="synonym">Donax arundinaceus</name>
    <dbReference type="NCBI Taxonomy" id="35708"/>
    <lineage>
        <taxon>Eukaryota</taxon>
        <taxon>Viridiplantae</taxon>
        <taxon>Streptophyta</taxon>
        <taxon>Embryophyta</taxon>
        <taxon>Tracheophyta</taxon>
        <taxon>Spermatophyta</taxon>
        <taxon>Magnoliopsida</taxon>
        <taxon>Liliopsida</taxon>
        <taxon>Poales</taxon>
        <taxon>Poaceae</taxon>
        <taxon>PACMAD clade</taxon>
        <taxon>Arundinoideae</taxon>
        <taxon>Arundineae</taxon>
        <taxon>Arundo</taxon>
    </lineage>
</organism>
<reference evidence="1" key="2">
    <citation type="journal article" date="2015" name="Data Brief">
        <title>Shoot transcriptome of the giant reed, Arundo donax.</title>
        <authorList>
            <person name="Barrero R.A."/>
            <person name="Guerrero F.D."/>
            <person name="Moolhuijzen P."/>
            <person name="Goolsby J.A."/>
            <person name="Tidwell J."/>
            <person name="Bellgard S.E."/>
            <person name="Bellgard M.I."/>
        </authorList>
    </citation>
    <scope>NUCLEOTIDE SEQUENCE</scope>
    <source>
        <tissue evidence="1">Shoot tissue taken approximately 20 cm above the soil surface</tissue>
    </source>
</reference>
<name>A0A0A9DGQ4_ARUDO</name>
<accession>A0A0A9DGQ4</accession>
<dbReference type="AlphaFoldDB" id="A0A0A9DGQ4"/>
<proteinExistence type="predicted"/>
<evidence type="ECO:0000313" key="1">
    <source>
        <dbReference type="EMBL" id="JAD87001.1"/>
    </source>
</evidence>
<sequence>MSVISFIWGEILTPCRLHFSVFYFFHSTIVNYYWLL</sequence>
<protein>
    <submittedName>
        <fullName evidence="1">Uncharacterized protein</fullName>
    </submittedName>
</protein>
<reference evidence="1" key="1">
    <citation type="submission" date="2014-09" db="EMBL/GenBank/DDBJ databases">
        <authorList>
            <person name="Magalhaes I.L.F."/>
            <person name="Oliveira U."/>
            <person name="Santos F.R."/>
            <person name="Vidigal T.H.D.A."/>
            <person name="Brescovit A.D."/>
            <person name="Santos A.J."/>
        </authorList>
    </citation>
    <scope>NUCLEOTIDE SEQUENCE</scope>
    <source>
        <tissue evidence="1">Shoot tissue taken approximately 20 cm above the soil surface</tissue>
    </source>
</reference>